<organism evidence="1 2">
    <name type="scientific">Streptantibioticus ferralitis</name>
    <dbReference type="NCBI Taxonomy" id="236510"/>
    <lineage>
        <taxon>Bacteria</taxon>
        <taxon>Bacillati</taxon>
        <taxon>Actinomycetota</taxon>
        <taxon>Actinomycetes</taxon>
        <taxon>Kitasatosporales</taxon>
        <taxon>Streptomycetaceae</taxon>
        <taxon>Streptantibioticus</taxon>
    </lineage>
</organism>
<dbReference type="EMBL" id="JARHTQ010000041">
    <property type="protein sequence ID" value="MDF2260836.1"/>
    <property type="molecule type" value="Genomic_DNA"/>
</dbReference>
<reference evidence="1 2" key="1">
    <citation type="submission" date="2023-03" db="EMBL/GenBank/DDBJ databases">
        <title>Draft genome sequence of type strain Streptomyces ferralitis JCM 14344.</title>
        <authorList>
            <person name="Klaysubun C."/>
            <person name="Duangmal K."/>
        </authorList>
    </citation>
    <scope>NUCLEOTIDE SEQUENCE [LARGE SCALE GENOMIC DNA]</scope>
    <source>
        <strain evidence="1 2">JCM 14344</strain>
    </source>
</reference>
<sequence>MNRAGLGEAIRSLVSVTTERCGIPITYTAACYGPTPHDLLVKPRGPRAHGR</sequence>
<name>A0ABT5ZBB1_9ACTN</name>
<evidence type="ECO:0000313" key="2">
    <source>
        <dbReference type="Proteomes" id="UP001220022"/>
    </source>
</evidence>
<accession>A0ABT5ZBB1</accession>
<keyword evidence="2" id="KW-1185">Reference proteome</keyword>
<proteinExistence type="predicted"/>
<dbReference type="Proteomes" id="UP001220022">
    <property type="component" value="Unassembled WGS sequence"/>
</dbReference>
<evidence type="ECO:0000313" key="1">
    <source>
        <dbReference type="EMBL" id="MDF2260836.1"/>
    </source>
</evidence>
<comment type="caution">
    <text evidence="1">The sequence shown here is derived from an EMBL/GenBank/DDBJ whole genome shotgun (WGS) entry which is preliminary data.</text>
</comment>
<protein>
    <submittedName>
        <fullName evidence="1">Uncharacterized protein</fullName>
    </submittedName>
</protein>
<gene>
    <name evidence="1" type="ORF">P2L57_35495</name>
</gene>
<dbReference type="RefSeq" id="WP_275821834.1">
    <property type="nucleotide sequence ID" value="NZ_BAAANM010000040.1"/>
</dbReference>